<keyword evidence="12 13" id="KW-0807">Transducer</keyword>
<keyword evidence="3 14" id="KW-0716">Sensory transduction</keyword>
<dbReference type="PANTHER" id="PTHR24242">
    <property type="entry name" value="G-PROTEIN COUPLED RECEPTOR"/>
    <property type="match status" value="1"/>
</dbReference>
<evidence type="ECO:0000256" key="7">
    <source>
        <dbReference type="ARBA" id="ARBA00023040"/>
    </source>
</evidence>
<evidence type="ECO:0000256" key="2">
    <source>
        <dbReference type="ARBA" id="ARBA00022475"/>
    </source>
</evidence>
<feature type="transmembrane region" description="Helical" evidence="14">
    <location>
        <begin position="198"/>
        <end position="227"/>
    </location>
</feature>
<feature type="transmembrane region" description="Helical" evidence="14">
    <location>
        <begin position="278"/>
        <end position="298"/>
    </location>
</feature>
<keyword evidence="7 13" id="KW-0297">G-protein coupled receptor</keyword>
<evidence type="ECO:0000256" key="13">
    <source>
        <dbReference type="RuleBase" id="RU000688"/>
    </source>
</evidence>
<dbReference type="GO" id="GO:0007608">
    <property type="term" value="P:sensory perception of smell"/>
    <property type="evidence" value="ECO:0007669"/>
    <property type="project" value="UniProtKB-KW"/>
</dbReference>
<dbReference type="PROSITE" id="PS50262">
    <property type="entry name" value="G_PROTEIN_RECEP_F1_2"/>
    <property type="match status" value="1"/>
</dbReference>
<keyword evidence="9" id="KW-1015">Disulfide bond</keyword>
<comment type="caution">
    <text evidence="16">The sequence shown here is derived from an EMBL/GenBank/DDBJ whole genome shotgun (WGS) entry which is preliminary data.</text>
</comment>
<name>A0ABD1K6A4_9TELE</name>
<keyword evidence="4 13" id="KW-0812">Transmembrane</keyword>
<gene>
    <name evidence="16" type="ORF">ACEWY4_009371</name>
</gene>
<evidence type="ECO:0000313" key="17">
    <source>
        <dbReference type="Proteomes" id="UP001591681"/>
    </source>
</evidence>
<feature type="transmembrane region" description="Helical" evidence="14">
    <location>
        <begin position="106"/>
        <end position="124"/>
    </location>
</feature>
<dbReference type="InterPro" id="IPR000725">
    <property type="entry name" value="Olfact_rcpt"/>
</dbReference>
<keyword evidence="11" id="KW-0325">Glycoprotein</keyword>
<evidence type="ECO:0000259" key="15">
    <source>
        <dbReference type="PROSITE" id="PS50262"/>
    </source>
</evidence>
<dbReference type="Pfam" id="PF13853">
    <property type="entry name" value="7tm_4"/>
    <property type="match status" value="1"/>
</dbReference>
<evidence type="ECO:0000256" key="1">
    <source>
        <dbReference type="ARBA" id="ARBA00004651"/>
    </source>
</evidence>
<dbReference type="Gene3D" id="1.20.1070.10">
    <property type="entry name" value="Rhodopsin 7-helix transmembrane proteins"/>
    <property type="match status" value="1"/>
</dbReference>
<dbReference type="InterPro" id="IPR050939">
    <property type="entry name" value="Olfactory_GPCR1"/>
</dbReference>
<dbReference type="PRINTS" id="PR00245">
    <property type="entry name" value="OLFACTORYR"/>
</dbReference>
<dbReference type="AlphaFoldDB" id="A0ABD1K6A4"/>
<dbReference type="SUPFAM" id="SSF81321">
    <property type="entry name" value="Family A G protein-coupled receptor-like"/>
    <property type="match status" value="1"/>
</dbReference>
<dbReference type="GO" id="GO:0005886">
    <property type="term" value="C:plasma membrane"/>
    <property type="evidence" value="ECO:0007669"/>
    <property type="project" value="UniProtKB-SubCell"/>
</dbReference>
<sequence length="331" mass="37869">MLEGNNGTEFRIKEFILVGFPGLPSDYHGLVAFILCLVYVTTVVGNSVLVVTFVRVPSLHKPMYIIMLSLALSDIGFSTVALPKIISRYWFDDKFIAFNACFSQMFLIHYFGTVNSYIMGIMAMDRYIAICFPFRYPVVMKNRTMSILNIFLWLFSFVTPAISSVFKYRLPYCGPNQIFQCYCDHHSLVSQACASHGFATLIAFTLAMLVLLIPLAFIIYSYIHIIVSVARIASLQNRWKTFSTCTTQLCIIILYYLPRCVVYIFSVTGLYMNIDLRIALTLCYSLFPPLVNPFIYCFRTKEIKQALGHWFSVLKLNKKSSIATNPRRQAL</sequence>
<dbReference type="EMBL" id="JBHFQA010000008">
    <property type="protein sequence ID" value="KAL2094652.1"/>
    <property type="molecule type" value="Genomic_DNA"/>
</dbReference>
<keyword evidence="17" id="KW-1185">Reference proteome</keyword>
<keyword evidence="2 14" id="KW-1003">Cell membrane</keyword>
<evidence type="ECO:0000256" key="4">
    <source>
        <dbReference type="ARBA" id="ARBA00022692"/>
    </source>
</evidence>
<dbReference type="PROSITE" id="PS00237">
    <property type="entry name" value="G_PROTEIN_RECEP_F1_1"/>
    <property type="match status" value="1"/>
</dbReference>
<comment type="subcellular location">
    <subcellularLocation>
        <location evidence="1 14">Cell membrane</location>
        <topology evidence="1 14">Multi-pass membrane protein</topology>
    </subcellularLocation>
</comment>
<dbReference type="GO" id="GO:0004930">
    <property type="term" value="F:G protein-coupled receptor activity"/>
    <property type="evidence" value="ECO:0007669"/>
    <property type="project" value="UniProtKB-KW"/>
</dbReference>
<dbReference type="Proteomes" id="UP001591681">
    <property type="component" value="Unassembled WGS sequence"/>
</dbReference>
<organism evidence="16 17">
    <name type="scientific">Coilia grayii</name>
    <name type="common">Gray's grenadier anchovy</name>
    <dbReference type="NCBI Taxonomy" id="363190"/>
    <lineage>
        <taxon>Eukaryota</taxon>
        <taxon>Metazoa</taxon>
        <taxon>Chordata</taxon>
        <taxon>Craniata</taxon>
        <taxon>Vertebrata</taxon>
        <taxon>Euteleostomi</taxon>
        <taxon>Actinopterygii</taxon>
        <taxon>Neopterygii</taxon>
        <taxon>Teleostei</taxon>
        <taxon>Clupei</taxon>
        <taxon>Clupeiformes</taxon>
        <taxon>Clupeoidei</taxon>
        <taxon>Engraulidae</taxon>
        <taxon>Coilinae</taxon>
        <taxon>Coilia</taxon>
    </lineage>
</organism>
<keyword evidence="6 14" id="KW-1133">Transmembrane helix</keyword>
<dbReference type="InterPro" id="IPR000276">
    <property type="entry name" value="GPCR_Rhodpsn"/>
</dbReference>
<dbReference type="PANTHER" id="PTHR24242:SF359">
    <property type="entry name" value="ODORANT RECEPTOR-RELATED"/>
    <property type="match status" value="1"/>
</dbReference>
<evidence type="ECO:0000256" key="12">
    <source>
        <dbReference type="ARBA" id="ARBA00023224"/>
    </source>
</evidence>
<evidence type="ECO:0000256" key="10">
    <source>
        <dbReference type="ARBA" id="ARBA00023170"/>
    </source>
</evidence>
<evidence type="ECO:0000256" key="11">
    <source>
        <dbReference type="ARBA" id="ARBA00023180"/>
    </source>
</evidence>
<evidence type="ECO:0000256" key="14">
    <source>
        <dbReference type="RuleBase" id="RU363047"/>
    </source>
</evidence>
<dbReference type="PRINTS" id="PR00237">
    <property type="entry name" value="GPCRRHODOPSN"/>
</dbReference>
<protein>
    <recommendedName>
        <fullName evidence="14">Olfactory receptor</fullName>
    </recommendedName>
</protein>
<evidence type="ECO:0000256" key="6">
    <source>
        <dbReference type="ARBA" id="ARBA00022989"/>
    </source>
</evidence>
<feature type="domain" description="G-protein coupled receptors family 1 profile" evidence="15">
    <location>
        <begin position="45"/>
        <end position="296"/>
    </location>
</feature>
<feature type="transmembrane region" description="Helical" evidence="14">
    <location>
        <begin position="27"/>
        <end position="51"/>
    </location>
</feature>
<dbReference type="InterPro" id="IPR017452">
    <property type="entry name" value="GPCR_Rhodpsn_7TM"/>
</dbReference>
<evidence type="ECO:0000313" key="16">
    <source>
        <dbReference type="EMBL" id="KAL2094652.1"/>
    </source>
</evidence>
<keyword evidence="10 13" id="KW-0675">Receptor</keyword>
<feature type="transmembrane region" description="Helical" evidence="14">
    <location>
        <begin position="145"/>
        <end position="166"/>
    </location>
</feature>
<evidence type="ECO:0000256" key="3">
    <source>
        <dbReference type="ARBA" id="ARBA00022606"/>
    </source>
</evidence>
<evidence type="ECO:0000256" key="5">
    <source>
        <dbReference type="ARBA" id="ARBA00022725"/>
    </source>
</evidence>
<keyword evidence="8 14" id="KW-0472">Membrane</keyword>
<accession>A0ABD1K6A4</accession>
<comment type="similarity">
    <text evidence="13">Belongs to the G-protein coupled receptor 1 family.</text>
</comment>
<evidence type="ECO:0000256" key="9">
    <source>
        <dbReference type="ARBA" id="ARBA00023157"/>
    </source>
</evidence>
<dbReference type="FunFam" id="1.20.1070.10:FF:000024">
    <property type="entry name" value="Olfactory receptor"/>
    <property type="match status" value="1"/>
</dbReference>
<keyword evidence="5 14" id="KW-0552">Olfaction</keyword>
<evidence type="ECO:0000256" key="8">
    <source>
        <dbReference type="ARBA" id="ARBA00023136"/>
    </source>
</evidence>
<feature type="transmembrane region" description="Helical" evidence="14">
    <location>
        <begin position="63"/>
        <end position="86"/>
    </location>
</feature>
<proteinExistence type="inferred from homology"/>
<reference evidence="16 17" key="1">
    <citation type="submission" date="2024-09" db="EMBL/GenBank/DDBJ databases">
        <title>A chromosome-level genome assembly of Gray's grenadier anchovy, Coilia grayii.</title>
        <authorList>
            <person name="Fu Z."/>
        </authorList>
    </citation>
    <scope>NUCLEOTIDE SEQUENCE [LARGE SCALE GENOMIC DNA]</scope>
    <source>
        <strain evidence="16">G4</strain>
        <tissue evidence="16">Muscle</tissue>
    </source>
</reference>